<gene>
    <name evidence="3" type="ORF">DFR52_102301</name>
</gene>
<organism evidence="3 4">
    <name type="scientific">Hoeflea marina</name>
    <dbReference type="NCBI Taxonomy" id="274592"/>
    <lineage>
        <taxon>Bacteria</taxon>
        <taxon>Pseudomonadati</taxon>
        <taxon>Pseudomonadota</taxon>
        <taxon>Alphaproteobacteria</taxon>
        <taxon>Hyphomicrobiales</taxon>
        <taxon>Rhizobiaceae</taxon>
        <taxon>Hoeflea</taxon>
    </lineage>
</organism>
<dbReference type="PROSITE" id="PS51257">
    <property type="entry name" value="PROKAR_LIPOPROTEIN"/>
    <property type="match status" value="1"/>
</dbReference>
<dbReference type="PANTHER" id="PTHR16026">
    <property type="entry name" value="CARTILAGE ACIDIC PROTEIN 1"/>
    <property type="match status" value="1"/>
</dbReference>
<feature type="domain" description="ASPIC/UnbV" evidence="2">
    <location>
        <begin position="473"/>
        <end position="538"/>
    </location>
</feature>
<dbReference type="OrthoDB" id="1488578at2"/>
<dbReference type="RefSeq" id="WP_110031423.1">
    <property type="nucleotide sequence ID" value="NZ_QGTR01000002.1"/>
</dbReference>
<dbReference type="InterPro" id="IPR028994">
    <property type="entry name" value="Integrin_alpha_N"/>
</dbReference>
<sequence length="555" mass="60312">MKIFRNLTLAALAASCAGALLSFPAQGAETDVPFTADIPSYHEEAKSAGIDHSYTGPWEYFVGGGVASFDCNGDRAPDLFLAGGSSKAALFVNASRTGGALSFRPKDTGLSDDDLTKVLGAYPLDIDNDRHTDLVLLKLGRNVVLKGGPDCRFEKANRAFSFDGGRAWSTAFAATWEGSNAFPTLAIGNYVDRSAPGSPFGTCDVNQLLRPVTGEAPDYSEVLPLEPSYCTLSMLFTDWDRSGKPSLRITNDRQYYRGGEEQLWDLPEGQLPRQYTASEGWQRLTIWGMGIAEADLNADGLPEYALTSMGDTKIQKLDDEAGEDRPTYRDTAYELGATAQRPYTGGDIKPSTGWHSQFADINNDTKLDLFIAKGNVQAMPDFAQNDPDNLLLGDMAGRFQEKGMEAGIALDTKGRGAAVDDFNMDGMPDLIVVNREAPASLFRNMGAKTDWGYRPLGNWLKVELDNGKVNHAAVGALVSVRVGTQTLTRRIQVGGGHASGQTGFTHLGLGVAERATIRVQWPDGEWSHPYRVFANQHVRIVRGEDNARYWYPAGP</sequence>
<dbReference type="Pfam" id="PF07593">
    <property type="entry name" value="UnbV_ASPIC"/>
    <property type="match status" value="1"/>
</dbReference>
<dbReference type="InterPro" id="IPR027039">
    <property type="entry name" value="Crtac1"/>
</dbReference>
<reference evidence="3 4" key="1">
    <citation type="submission" date="2018-05" db="EMBL/GenBank/DDBJ databases">
        <title>Genomic Encyclopedia of Type Strains, Phase IV (KMG-IV): sequencing the most valuable type-strain genomes for metagenomic binning, comparative biology and taxonomic classification.</title>
        <authorList>
            <person name="Goeker M."/>
        </authorList>
    </citation>
    <scope>NUCLEOTIDE SEQUENCE [LARGE SCALE GENOMIC DNA]</scope>
    <source>
        <strain evidence="3 4">DSM 16791</strain>
    </source>
</reference>
<evidence type="ECO:0000313" key="3">
    <source>
        <dbReference type="EMBL" id="PWW01638.1"/>
    </source>
</evidence>
<dbReference type="EMBL" id="QGTR01000002">
    <property type="protein sequence ID" value="PWW01638.1"/>
    <property type="molecule type" value="Genomic_DNA"/>
</dbReference>
<evidence type="ECO:0000313" key="4">
    <source>
        <dbReference type="Proteomes" id="UP000246352"/>
    </source>
</evidence>
<feature type="signal peptide" evidence="1">
    <location>
        <begin position="1"/>
        <end position="27"/>
    </location>
</feature>
<evidence type="ECO:0000259" key="2">
    <source>
        <dbReference type="Pfam" id="PF07593"/>
    </source>
</evidence>
<dbReference type="Gene3D" id="2.130.10.130">
    <property type="entry name" value="Integrin alpha, N-terminal"/>
    <property type="match status" value="1"/>
</dbReference>
<keyword evidence="4" id="KW-1185">Reference proteome</keyword>
<dbReference type="SUPFAM" id="SSF69318">
    <property type="entry name" value="Integrin alpha N-terminal domain"/>
    <property type="match status" value="1"/>
</dbReference>
<dbReference type="PANTHER" id="PTHR16026:SF0">
    <property type="entry name" value="CARTILAGE ACIDIC PROTEIN 1"/>
    <property type="match status" value="1"/>
</dbReference>
<keyword evidence="1" id="KW-0732">Signal</keyword>
<dbReference type="InterPro" id="IPR011519">
    <property type="entry name" value="UnbV_ASPIC"/>
</dbReference>
<accession>A0A317PNT1</accession>
<comment type="caution">
    <text evidence="3">The sequence shown here is derived from an EMBL/GenBank/DDBJ whole genome shotgun (WGS) entry which is preliminary data.</text>
</comment>
<evidence type="ECO:0000256" key="1">
    <source>
        <dbReference type="SAM" id="SignalP"/>
    </source>
</evidence>
<feature type="chain" id="PRO_5016430657" evidence="1">
    <location>
        <begin position="28"/>
        <end position="555"/>
    </location>
</feature>
<dbReference type="Proteomes" id="UP000246352">
    <property type="component" value="Unassembled WGS sequence"/>
</dbReference>
<protein>
    <submittedName>
        <fullName evidence="3">VCBS repeat protein</fullName>
    </submittedName>
</protein>
<name>A0A317PNT1_9HYPH</name>
<dbReference type="AlphaFoldDB" id="A0A317PNT1"/>
<proteinExistence type="predicted"/>